<sequence>MSRASLNRGAQIRTLAGGATMIAPPLGGQGLPELKAPLHFTTRLQPTLPQWLRTSNSAVQDKGTEMISLPQDSPFARIPVELQLSIILFLPYTSVLSLKNTNRYFHYFVTPSILAECRQLQIARFAEQERNGGWADEFPCYACLRPKYPDQFYSHGVYAPTTAAPGTANTKRHCITCSLRNNEYEPGTCLTINGQRKVLCANCGELAILSPGTRGMVCIPCEVSYVIRRENGLSLRFAQLFFTIVSWALACSGKLVPRTSIADRNSVRFILQSTLSLITLSATCNSILIRGETKKWQGYRTKRQQNGKFVFRVELAGFICWTAVLAGVLAEGTANRLTGRFDKIAKAMVAMLVFLCISFAASARWAYKTSLVRKRVVKKFGRVPEVLA</sequence>
<keyword evidence="1" id="KW-0472">Membrane</keyword>
<feature type="transmembrane region" description="Helical" evidence="1">
    <location>
        <begin position="349"/>
        <end position="367"/>
    </location>
</feature>
<dbReference type="Proteomes" id="UP000316270">
    <property type="component" value="Chromosome 16"/>
</dbReference>
<keyword evidence="1" id="KW-0812">Transmembrane</keyword>
<evidence type="ECO:0000256" key="1">
    <source>
        <dbReference type="SAM" id="Phobius"/>
    </source>
</evidence>
<reference evidence="2 3" key="1">
    <citation type="submission" date="2019-07" db="EMBL/GenBank/DDBJ databases">
        <title>Finished genome of Venturia effusa.</title>
        <authorList>
            <person name="Young C.A."/>
            <person name="Cox M.P."/>
            <person name="Ganley A.R.D."/>
            <person name="David W.J."/>
        </authorList>
    </citation>
    <scope>NUCLEOTIDE SEQUENCE [LARGE SCALE GENOMIC DNA]</scope>
    <source>
        <strain evidence="3">albino</strain>
    </source>
</reference>
<feature type="transmembrane region" description="Helical" evidence="1">
    <location>
        <begin position="237"/>
        <end position="257"/>
    </location>
</feature>
<accession>A0A517LN27</accession>
<name>A0A517LN27_9PEZI</name>
<dbReference type="OrthoDB" id="10589155at2759"/>
<keyword evidence="3" id="KW-1185">Reference proteome</keyword>
<gene>
    <name evidence="2" type="ORF">FKW77_006686</name>
</gene>
<evidence type="ECO:0000313" key="2">
    <source>
        <dbReference type="EMBL" id="QDS77039.1"/>
    </source>
</evidence>
<proteinExistence type="predicted"/>
<keyword evidence="1" id="KW-1133">Transmembrane helix</keyword>
<evidence type="ECO:0008006" key="4">
    <source>
        <dbReference type="Google" id="ProtNLM"/>
    </source>
</evidence>
<dbReference type="AlphaFoldDB" id="A0A517LN27"/>
<protein>
    <recommendedName>
        <fullName evidence="4">F-box domain-containing protein</fullName>
    </recommendedName>
</protein>
<organism evidence="2 3">
    <name type="scientific">Venturia effusa</name>
    <dbReference type="NCBI Taxonomy" id="50376"/>
    <lineage>
        <taxon>Eukaryota</taxon>
        <taxon>Fungi</taxon>
        <taxon>Dikarya</taxon>
        <taxon>Ascomycota</taxon>
        <taxon>Pezizomycotina</taxon>
        <taxon>Dothideomycetes</taxon>
        <taxon>Pleosporomycetidae</taxon>
        <taxon>Venturiales</taxon>
        <taxon>Venturiaceae</taxon>
        <taxon>Venturia</taxon>
    </lineage>
</organism>
<dbReference type="EMBL" id="CP042200">
    <property type="protein sequence ID" value="QDS77039.1"/>
    <property type="molecule type" value="Genomic_DNA"/>
</dbReference>
<dbReference type="InterPro" id="IPR036047">
    <property type="entry name" value="F-box-like_dom_sf"/>
</dbReference>
<evidence type="ECO:0000313" key="3">
    <source>
        <dbReference type="Proteomes" id="UP000316270"/>
    </source>
</evidence>
<dbReference type="SUPFAM" id="SSF81383">
    <property type="entry name" value="F-box domain"/>
    <property type="match status" value="1"/>
</dbReference>
<dbReference type="STRING" id="50376.A0A517LN27"/>
<feature type="transmembrane region" description="Helical" evidence="1">
    <location>
        <begin position="309"/>
        <end position="329"/>
    </location>
</feature>
<feature type="transmembrane region" description="Helical" evidence="1">
    <location>
        <begin position="269"/>
        <end position="288"/>
    </location>
</feature>